<dbReference type="EMBL" id="CP000698">
    <property type="protein sequence ID" value="ABQ25221.1"/>
    <property type="molecule type" value="Genomic_DNA"/>
</dbReference>
<organism evidence="1 2">
    <name type="scientific">Geotalea uraniireducens (strain Rf4)</name>
    <name type="common">Geobacter uraniireducens</name>
    <dbReference type="NCBI Taxonomy" id="351605"/>
    <lineage>
        <taxon>Bacteria</taxon>
        <taxon>Pseudomonadati</taxon>
        <taxon>Thermodesulfobacteriota</taxon>
        <taxon>Desulfuromonadia</taxon>
        <taxon>Geobacterales</taxon>
        <taxon>Geobacteraceae</taxon>
        <taxon>Geotalea</taxon>
    </lineage>
</organism>
<keyword evidence="2" id="KW-1185">Reference proteome</keyword>
<protein>
    <submittedName>
        <fullName evidence="1">Uncharacterized protein</fullName>
    </submittedName>
</protein>
<dbReference type="HOGENOM" id="CLU_536137_0_0_7"/>
<dbReference type="OrthoDB" id="9820414at2"/>
<accession>A5GB27</accession>
<sequence>MPDRNQMSLFGSGPDAFSQEVDRGEFDKIEAAALTTRAQTIATLSTIATIIAQSSSPPFSLIDPFTVGLMAVGHVIDSLKLLDIEDSNLTVHDLVEQVTADLENQFQALRAEKSIDTMPWRSEIEAWSRGIVDKLLCKKGMGKKIDRLFNTEMGLFYDFQHSLLEEREKSTGKGGIHVKPTTACLTLYLGTLTQSIGDAQAAFAAVIQRQIRRGEYHAALQSALEHQRVTKQYCVEIQQFRRKILSDAGRQGWSADVMPLIEKTQNEVDDAMSSVTELESHLDDNFEALPRDKQSLAEKVLMVIRQSRTAYRELQAIMIELPRLYHKCIESQGFASRHIPLPSMRDDVFLPLFYQVTDRDQFGKVCDAINFGCASPISPVLFDPIASTEILLKPTTQEEIRDNSVGLECMDEDSVTLSIFDAETIQKARHTLLENCESSPATLSQITRDLCEEAYYEEAICVALMVSNAWVHRKLIEGALKPTRTYGRYACASCSGDDYLIAREETSP</sequence>
<evidence type="ECO:0000313" key="1">
    <source>
        <dbReference type="EMBL" id="ABQ25221.1"/>
    </source>
</evidence>
<dbReference type="Proteomes" id="UP000006695">
    <property type="component" value="Chromosome"/>
</dbReference>
<dbReference type="KEGG" id="gur:Gura_1015"/>
<proteinExistence type="predicted"/>
<dbReference type="STRING" id="351605.Gura_1015"/>
<name>A5GB27_GEOUR</name>
<dbReference type="AlphaFoldDB" id="A5GB27"/>
<dbReference type="RefSeq" id="WP_011937945.1">
    <property type="nucleotide sequence ID" value="NC_009483.1"/>
</dbReference>
<gene>
    <name evidence="1" type="ordered locus">Gura_1015</name>
</gene>
<reference evidence="1 2" key="1">
    <citation type="submission" date="2007-05" db="EMBL/GenBank/DDBJ databases">
        <title>Complete sequence of Geobacter uraniireducens Rf4.</title>
        <authorList>
            <consortium name="US DOE Joint Genome Institute"/>
            <person name="Copeland A."/>
            <person name="Lucas S."/>
            <person name="Lapidus A."/>
            <person name="Barry K."/>
            <person name="Detter J.C."/>
            <person name="Glavina del Rio T."/>
            <person name="Hammon N."/>
            <person name="Israni S."/>
            <person name="Dalin E."/>
            <person name="Tice H."/>
            <person name="Pitluck S."/>
            <person name="Chertkov O."/>
            <person name="Brettin T."/>
            <person name="Bruce D."/>
            <person name="Han C."/>
            <person name="Schmutz J."/>
            <person name="Larimer F."/>
            <person name="Land M."/>
            <person name="Hauser L."/>
            <person name="Kyrpides N."/>
            <person name="Mikhailova N."/>
            <person name="Shelobolina E."/>
            <person name="Aklujkar M."/>
            <person name="Lovley D."/>
            <person name="Richardson P."/>
        </authorList>
    </citation>
    <scope>NUCLEOTIDE SEQUENCE [LARGE SCALE GENOMIC DNA]</scope>
    <source>
        <strain evidence="2">ATCC BAA-1134 / JCM 13001 / Rf4</strain>
    </source>
</reference>
<evidence type="ECO:0000313" key="2">
    <source>
        <dbReference type="Proteomes" id="UP000006695"/>
    </source>
</evidence>